<keyword evidence="2" id="KW-0723">Serine/threonine-protein kinase</keyword>
<dbReference type="AlphaFoldDB" id="A0A8S1WDZ0"/>
<dbReference type="SMART" id="SM00220">
    <property type="entry name" value="S_TKc"/>
    <property type="match status" value="1"/>
</dbReference>
<evidence type="ECO:0000256" key="4">
    <source>
        <dbReference type="ARBA" id="ARBA00022741"/>
    </source>
</evidence>
<organism evidence="11 12">
    <name type="scientific">Paramecium octaurelia</name>
    <dbReference type="NCBI Taxonomy" id="43137"/>
    <lineage>
        <taxon>Eukaryota</taxon>
        <taxon>Sar</taxon>
        <taxon>Alveolata</taxon>
        <taxon>Ciliophora</taxon>
        <taxon>Intramacronucleata</taxon>
        <taxon>Oligohymenophorea</taxon>
        <taxon>Peniculida</taxon>
        <taxon>Parameciidae</taxon>
        <taxon>Paramecium</taxon>
    </lineage>
</organism>
<dbReference type="InterPro" id="IPR050660">
    <property type="entry name" value="NEK_Ser/Thr_kinase"/>
</dbReference>
<dbReference type="OrthoDB" id="10315740at2759"/>
<name>A0A8S1WDZ0_PAROT</name>
<keyword evidence="3" id="KW-0808">Transferase</keyword>
<keyword evidence="6" id="KW-0067">ATP-binding</keyword>
<feature type="region of interest" description="Disordered" evidence="9">
    <location>
        <begin position="467"/>
        <end position="492"/>
    </location>
</feature>
<reference evidence="11" key="1">
    <citation type="submission" date="2021-01" db="EMBL/GenBank/DDBJ databases">
        <authorList>
            <consortium name="Genoscope - CEA"/>
            <person name="William W."/>
        </authorList>
    </citation>
    <scope>NUCLEOTIDE SEQUENCE</scope>
</reference>
<dbReference type="GO" id="GO:0005524">
    <property type="term" value="F:ATP binding"/>
    <property type="evidence" value="ECO:0007669"/>
    <property type="project" value="UniProtKB-KW"/>
</dbReference>
<sequence length="516" mass="60116">MGQQQSTGYDLSQYSYMDEVTDPIYGEGKLFQKHETGEIICLIEKMIQEETKTQEMSLKLDHPNLLKIYHQQVSVMKELCSSITKLTIVYEFTSLNLITNINHRRTKNIPFTQQQLWGLLLQSLNALNYLKQFDIYPMDLKQMMISSQGSIKFHSIQSKQMSNYKKLLYNLTDDIHISPEELVCLKRRDTILNLDYEKCELFQLGLTCLYAASLVETNDIFDLKLFSYSQSKIQQRIQSLKYSTDFKNTLNQLLHQDPQNRGTFYTWLNQLAQIDAENNMLLLQSQNQSNNLKINKQVNQFADYQIEYMPQNLPQRIPEPAQSQYLISLQSNKPASNLPQRSIPQKPFHIVTPDQSRISKDIKRSQLSLQHPHDNNKSEQQLYQDSGPTIQTQNDENFDNDQFKLQQPQQQFDQNYFSNLPANNNLVKNSQYPIKMPTYPSNIQQQQPPNSFNVLKQNNQYSQQLQAQKQSQISQHSNKSQREERIEQAVKSSKMALQQFEFALQSASKGQPPGNL</sequence>
<accession>A0A8S1WDZ0</accession>
<evidence type="ECO:0000256" key="6">
    <source>
        <dbReference type="ARBA" id="ARBA00022840"/>
    </source>
</evidence>
<evidence type="ECO:0000256" key="9">
    <source>
        <dbReference type="SAM" id="MobiDB-lite"/>
    </source>
</evidence>
<dbReference type="EMBL" id="CAJJDP010000087">
    <property type="protein sequence ID" value="CAD8186845.1"/>
    <property type="molecule type" value="Genomic_DNA"/>
</dbReference>
<dbReference type="PROSITE" id="PS50011">
    <property type="entry name" value="PROTEIN_KINASE_DOM"/>
    <property type="match status" value="1"/>
</dbReference>
<evidence type="ECO:0000259" key="10">
    <source>
        <dbReference type="PROSITE" id="PS50011"/>
    </source>
</evidence>
<comment type="caution">
    <text evidence="11">The sequence shown here is derived from an EMBL/GenBank/DDBJ whole genome shotgun (WGS) entry which is preliminary data.</text>
</comment>
<feature type="region of interest" description="Disordered" evidence="9">
    <location>
        <begin position="369"/>
        <end position="396"/>
    </location>
</feature>
<evidence type="ECO:0000313" key="12">
    <source>
        <dbReference type="Proteomes" id="UP000683925"/>
    </source>
</evidence>
<evidence type="ECO:0000256" key="2">
    <source>
        <dbReference type="ARBA" id="ARBA00022527"/>
    </source>
</evidence>
<dbReference type="PANTHER" id="PTHR43671:SF98">
    <property type="entry name" value="SERINE_THREONINE-PROTEIN KINASE NEK11"/>
    <property type="match status" value="1"/>
</dbReference>
<protein>
    <recommendedName>
        <fullName evidence="1">non-specific serine/threonine protein kinase</fullName>
        <ecNumber evidence="1">2.7.11.1</ecNumber>
    </recommendedName>
</protein>
<keyword evidence="12" id="KW-1185">Reference proteome</keyword>
<keyword evidence="5" id="KW-0418">Kinase</keyword>
<dbReference type="PANTHER" id="PTHR43671">
    <property type="entry name" value="SERINE/THREONINE-PROTEIN KINASE NEK"/>
    <property type="match status" value="1"/>
</dbReference>
<evidence type="ECO:0000256" key="7">
    <source>
        <dbReference type="ARBA" id="ARBA00047899"/>
    </source>
</evidence>
<dbReference type="GO" id="GO:0004674">
    <property type="term" value="F:protein serine/threonine kinase activity"/>
    <property type="evidence" value="ECO:0007669"/>
    <property type="project" value="UniProtKB-KW"/>
</dbReference>
<dbReference type="InterPro" id="IPR000719">
    <property type="entry name" value="Prot_kinase_dom"/>
</dbReference>
<dbReference type="Proteomes" id="UP000683925">
    <property type="component" value="Unassembled WGS sequence"/>
</dbReference>
<evidence type="ECO:0000256" key="1">
    <source>
        <dbReference type="ARBA" id="ARBA00012513"/>
    </source>
</evidence>
<feature type="compositionally biased region" description="Polar residues" evidence="9">
    <location>
        <begin position="378"/>
        <end position="395"/>
    </location>
</feature>
<evidence type="ECO:0000256" key="5">
    <source>
        <dbReference type="ARBA" id="ARBA00022777"/>
    </source>
</evidence>
<comment type="catalytic activity">
    <reaction evidence="8">
        <text>L-seryl-[protein] + ATP = O-phospho-L-seryl-[protein] + ADP + H(+)</text>
        <dbReference type="Rhea" id="RHEA:17989"/>
        <dbReference type="Rhea" id="RHEA-COMP:9863"/>
        <dbReference type="Rhea" id="RHEA-COMP:11604"/>
        <dbReference type="ChEBI" id="CHEBI:15378"/>
        <dbReference type="ChEBI" id="CHEBI:29999"/>
        <dbReference type="ChEBI" id="CHEBI:30616"/>
        <dbReference type="ChEBI" id="CHEBI:83421"/>
        <dbReference type="ChEBI" id="CHEBI:456216"/>
        <dbReference type="EC" id="2.7.11.1"/>
    </reaction>
</comment>
<dbReference type="EC" id="2.7.11.1" evidence="1"/>
<comment type="catalytic activity">
    <reaction evidence="7">
        <text>L-threonyl-[protein] + ATP = O-phospho-L-threonyl-[protein] + ADP + H(+)</text>
        <dbReference type="Rhea" id="RHEA:46608"/>
        <dbReference type="Rhea" id="RHEA-COMP:11060"/>
        <dbReference type="Rhea" id="RHEA-COMP:11605"/>
        <dbReference type="ChEBI" id="CHEBI:15378"/>
        <dbReference type="ChEBI" id="CHEBI:30013"/>
        <dbReference type="ChEBI" id="CHEBI:30616"/>
        <dbReference type="ChEBI" id="CHEBI:61977"/>
        <dbReference type="ChEBI" id="CHEBI:456216"/>
        <dbReference type="EC" id="2.7.11.1"/>
    </reaction>
</comment>
<evidence type="ECO:0000313" key="11">
    <source>
        <dbReference type="EMBL" id="CAD8186845.1"/>
    </source>
</evidence>
<feature type="domain" description="Protein kinase" evidence="10">
    <location>
        <begin position="14"/>
        <end position="282"/>
    </location>
</feature>
<evidence type="ECO:0000256" key="3">
    <source>
        <dbReference type="ARBA" id="ARBA00022679"/>
    </source>
</evidence>
<keyword evidence="4" id="KW-0547">Nucleotide-binding</keyword>
<dbReference type="OMA" id="INHRRTK"/>
<gene>
    <name evidence="11" type="ORF">POCTA_138.1.T0880248</name>
</gene>
<feature type="compositionally biased region" description="Low complexity" evidence="9">
    <location>
        <begin position="467"/>
        <end position="477"/>
    </location>
</feature>
<evidence type="ECO:0000256" key="8">
    <source>
        <dbReference type="ARBA" id="ARBA00048679"/>
    </source>
</evidence>
<proteinExistence type="predicted"/>